<keyword evidence="3" id="KW-1185">Reference proteome</keyword>
<dbReference type="AlphaFoldDB" id="A0A0A1TI08"/>
<sequence length="633" mass="72592">MSSHVGRRLTWLPVPPHVLCRESPSSFYFQLGSQKDHISTIMSSTTRKTKKQKGKEREAIHSDLNIEFVDPFDPRTTSEGLEYLRRILDDIYKAGRCSIKKYTKRADEDVAAGVLNSWRGDTLKRAMDISGMACKCFKSKDPEIHWRMQVESQAMYRLQREVACMRCGQRLWVSEVQAQPSIVKREDGRLPEDRPNSRKVCECVPDFTENGLTKIFASTADAQTSYNPEAQKRIGKERPDAVYGLQRTRRFEELLRGLPEPNARCTIYENNKIIFPFRILEAKSETSKDNFHDINNQTGLAISEMLNLQIELFKLAGRSYGENVGPIVWYIATRGDLWKIHVAYVNMVKDKPQYQVRGVWDGCVCFPERALQLTLIVDYIADWARKIYRNEITACLETFRQSVARSTASIARDTPVESQEHHQDHMELNIEINGFGADTDSDLYGIELDSQSVDGCGSKTSVHLDSAPVSNKDDKLQISNTGDRFKFVGITITRGILDDLFHGQLKSGSLINITDILGVILQHSFQMDEMNLVWESPYLDNSFKRFISDMADSVFALSIYRTRACLLTKLTEVHFVAVENDIIPLFWGLSGREPPSRHGTRYFLKLMGYLFTPEPSRREKCINWFCQIRSLRR</sequence>
<feature type="domain" description="DUF7924" evidence="1">
    <location>
        <begin position="236"/>
        <end position="359"/>
    </location>
</feature>
<proteinExistence type="predicted"/>
<organism evidence="2 3">
    <name type="scientific">[Torrubiella] hemipterigena</name>
    <dbReference type="NCBI Taxonomy" id="1531966"/>
    <lineage>
        <taxon>Eukaryota</taxon>
        <taxon>Fungi</taxon>
        <taxon>Dikarya</taxon>
        <taxon>Ascomycota</taxon>
        <taxon>Pezizomycotina</taxon>
        <taxon>Sordariomycetes</taxon>
        <taxon>Hypocreomycetidae</taxon>
        <taxon>Hypocreales</taxon>
        <taxon>Clavicipitaceae</taxon>
        <taxon>Clavicipitaceae incertae sedis</taxon>
        <taxon>'Torrubiella' clade</taxon>
    </lineage>
</organism>
<dbReference type="Pfam" id="PF25545">
    <property type="entry name" value="DUF7924"/>
    <property type="match status" value="1"/>
</dbReference>
<accession>A0A0A1TI08</accession>
<evidence type="ECO:0000313" key="3">
    <source>
        <dbReference type="Proteomes" id="UP000039046"/>
    </source>
</evidence>
<protein>
    <recommendedName>
        <fullName evidence="1">DUF7924 domain-containing protein</fullName>
    </recommendedName>
</protein>
<dbReference type="EMBL" id="CDHN01000003">
    <property type="protein sequence ID" value="CEJ90160.1"/>
    <property type="molecule type" value="Genomic_DNA"/>
</dbReference>
<gene>
    <name evidence="2" type="ORF">VHEMI05961</name>
</gene>
<dbReference type="OrthoDB" id="3538597at2759"/>
<dbReference type="HOGENOM" id="CLU_432228_0_0_1"/>
<dbReference type="Proteomes" id="UP000039046">
    <property type="component" value="Unassembled WGS sequence"/>
</dbReference>
<name>A0A0A1TI08_9HYPO</name>
<reference evidence="2 3" key="1">
    <citation type="journal article" date="2015" name="Genome Announc.">
        <title>Draft Genome Sequence and Gene Annotation of the Entomopathogenic Fungus Verticillium hemipterigenum.</title>
        <authorList>
            <person name="Horn F."/>
            <person name="Habel A."/>
            <person name="Scharf D.H."/>
            <person name="Dworschak J."/>
            <person name="Brakhage A.A."/>
            <person name="Guthke R."/>
            <person name="Hertweck C."/>
            <person name="Linde J."/>
        </authorList>
    </citation>
    <scope>NUCLEOTIDE SEQUENCE [LARGE SCALE GENOMIC DNA]</scope>
</reference>
<evidence type="ECO:0000259" key="1">
    <source>
        <dbReference type="Pfam" id="PF25545"/>
    </source>
</evidence>
<dbReference type="InterPro" id="IPR057684">
    <property type="entry name" value="DUF7924"/>
</dbReference>
<evidence type="ECO:0000313" key="2">
    <source>
        <dbReference type="EMBL" id="CEJ90160.1"/>
    </source>
</evidence>
<dbReference type="STRING" id="1531966.A0A0A1TI08"/>